<dbReference type="SUPFAM" id="SSF51556">
    <property type="entry name" value="Metallo-dependent hydrolases"/>
    <property type="match status" value="1"/>
</dbReference>
<dbReference type="InterPro" id="IPR032466">
    <property type="entry name" value="Metal_Hydrolase"/>
</dbReference>
<dbReference type="PANTHER" id="PTHR21240:SF28">
    <property type="entry name" value="ISO-OROTATE DECARBOXYLASE (EUROFUNG)"/>
    <property type="match status" value="1"/>
</dbReference>
<dbReference type="EMBL" id="CP124756">
    <property type="protein sequence ID" value="WGZ94268.1"/>
    <property type="molecule type" value="Genomic_DNA"/>
</dbReference>
<keyword evidence="1" id="KW-0456">Lyase</keyword>
<gene>
    <name evidence="3" type="ORF">QJT81_21235</name>
</gene>
<name>A0AA95HEV2_9GAMM</name>
<reference evidence="3" key="1">
    <citation type="journal article" date="2023" name="Int. J. Mol. Sci.">
        <title>Metagenomics Revealed a New Genus 'Candidatus Thiocaldithrix dubininis' gen. nov., sp. nov. and a New Species 'Candidatus Thiothrix putei' sp. nov. in the Family Thiotrichaceae, Some Members of Which Have Traits of Both Na+- and H+-Motive Energetics.</title>
        <authorList>
            <person name="Ravin N.V."/>
            <person name="Muntyan M.S."/>
            <person name="Smolyakov D.D."/>
            <person name="Rudenko T.S."/>
            <person name="Beletsky A.V."/>
            <person name="Mardanov A.V."/>
            <person name="Grabovich M.Y."/>
        </authorList>
    </citation>
    <scope>NUCLEOTIDE SEQUENCE</scope>
    <source>
        <strain evidence="3">GKL-02</strain>
    </source>
</reference>
<dbReference type="GO" id="GO:0016831">
    <property type="term" value="F:carboxy-lyase activity"/>
    <property type="evidence" value="ECO:0007669"/>
    <property type="project" value="InterPro"/>
</dbReference>
<dbReference type="InterPro" id="IPR032465">
    <property type="entry name" value="ACMSD"/>
</dbReference>
<feature type="domain" description="Amidohydrolase-related" evidence="2">
    <location>
        <begin position="96"/>
        <end position="349"/>
    </location>
</feature>
<dbReference type="GO" id="GO:0016787">
    <property type="term" value="F:hydrolase activity"/>
    <property type="evidence" value="ECO:0007669"/>
    <property type="project" value="InterPro"/>
</dbReference>
<dbReference type="Gene3D" id="3.20.20.140">
    <property type="entry name" value="Metal-dependent hydrolases"/>
    <property type="match status" value="1"/>
</dbReference>
<reference evidence="3" key="2">
    <citation type="submission" date="2023-04" db="EMBL/GenBank/DDBJ databases">
        <authorList>
            <person name="Beletskiy A.V."/>
            <person name="Mardanov A.V."/>
            <person name="Ravin N.V."/>
        </authorList>
    </citation>
    <scope>NUCLEOTIDE SEQUENCE</scope>
    <source>
        <strain evidence="3">GKL-02</strain>
    </source>
</reference>
<dbReference type="GO" id="GO:0005737">
    <property type="term" value="C:cytoplasm"/>
    <property type="evidence" value="ECO:0007669"/>
    <property type="project" value="TreeGrafter"/>
</dbReference>
<dbReference type="Pfam" id="PF04909">
    <property type="entry name" value="Amidohydro_2"/>
    <property type="match status" value="1"/>
</dbReference>
<organism evidence="3">
    <name type="scientific">Candidatus Thiothrix putei</name>
    <dbReference type="NCBI Taxonomy" id="3080811"/>
    <lineage>
        <taxon>Bacteria</taxon>
        <taxon>Pseudomonadati</taxon>
        <taxon>Pseudomonadota</taxon>
        <taxon>Gammaproteobacteria</taxon>
        <taxon>Thiotrichales</taxon>
        <taxon>Thiotrichaceae</taxon>
        <taxon>Thiothrix</taxon>
    </lineage>
</organism>
<dbReference type="Proteomes" id="UP001301326">
    <property type="component" value="Chromosome"/>
</dbReference>
<accession>A0AA95HEV2</accession>
<protein>
    <submittedName>
        <fullName evidence="3">Amidohydrolase family protein</fullName>
    </submittedName>
</protein>
<dbReference type="InterPro" id="IPR006680">
    <property type="entry name" value="Amidohydro-rel"/>
</dbReference>
<dbReference type="GO" id="GO:0019748">
    <property type="term" value="P:secondary metabolic process"/>
    <property type="evidence" value="ECO:0007669"/>
    <property type="project" value="TreeGrafter"/>
</dbReference>
<sequence length="353" mass="40980">MSSNTLSEQVIYNCHTHIFTHKHIPDGYFPFFIVPLARNKVIRGVLNTVMQRIVPWTTNDRLQRCANFISFAYKKGQEENFKALMNYYPQGTRFVVLPMDMAHMEAGKVLEDIDQQHQELADLTQRKEYKNILIPFAHIDPRHPAALARLTRLVEEKQFRGVKIYPPLGYYPCDPVLMRDIYPFMVKHKLPLIAHCSPGSVNTKHLPFEVAQGLADPKHYAAVMEAFPDLKICLSHFGGISEWQRYLTRDRSVNNPTWLEKILDMMRSGDYPNLYADVSYTVFNFQENITLLKVLLEDESVRSQVLFGSDFYMTSNERYPERRLSIDLRAALGETLFWQIANQNPKKFLAEAA</sequence>
<dbReference type="KEGG" id="tput:QJT81_21235"/>
<evidence type="ECO:0000259" key="2">
    <source>
        <dbReference type="Pfam" id="PF04909"/>
    </source>
</evidence>
<dbReference type="PANTHER" id="PTHR21240">
    <property type="entry name" value="2-AMINO-3-CARBOXYLMUCONATE-6-SEMIALDEHYDE DECARBOXYLASE"/>
    <property type="match status" value="1"/>
</dbReference>
<evidence type="ECO:0000256" key="1">
    <source>
        <dbReference type="ARBA" id="ARBA00023239"/>
    </source>
</evidence>
<proteinExistence type="predicted"/>
<dbReference type="AlphaFoldDB" id="A0AA95HEV2"/>
<evidence type="ECO:0000313" key="3">
    <source>
        <dbReference type="EMBL" id="WGZ94268.1"/>
    </source>
</evidence>